<protein>
    <submittedName>
        <fullName evidence="3">Uncharacterized protein</fullName>
    </submittedName>
</protein>
<organism evidence="3 4">
    <name type="scientific">Streptomyces sanyensis</name>
    <dbReference type="NCBI Taxonomy" id="568869"/>
    <lineage>
        <taxon>Bacteria</taxon>
        <taxon>Bacillati</taxon>
        <taxon>Actinomycetota</taxon>
        <taxon>Actinomycetes</taxon>
        <taxon>Kitasatosporales</taxon>
        <taxon>Streptomycetaceae</taxon>
        <taxon>Streptomyces</taxon>
    </lineage>
</organism>
<evidence type="ECO:0000313" key="3">
    <source>
        <dbReference type="EMBL" id="GAA4782759.1"/>
    </source>
</evidence>
<feature type="region of interest" description="Disordered" evidence="1">
    <location>
        <begin position="1"/>
        <end position="22"/>
    </location>
</feature>
<dbReference type="RefSeq" id="WP_345614468.1">
    <property type="nucleotide sequence ID" value="NZ_BAABJV010000009.1"/>
</dbReference>
<reference evidence="4" key="1">
    <citation type="journal article" date="2019" name="Int. J. Syst. Evol. Microbiol.">
        <title>The Global Catalogue of Microorganisms (GCM) 10K type strain sequencing project: providing services to taxonomists for standard genome sequencing and annotation.</title>
        <authorList>
            <consortium name="The Broad Institute Genomics Platform"/>
            <consortium name="The Broad Institute Genome Sequencing Center for Infectious Disease"/>
            <person name="Wu L."/>
            <person name="Ma J."/>
        </authorList>
    </citation>
    <scope>NUCLEOTIDE SEQUENCE [LARGE SCALE GENOMIC DNA]</scope>
    <source>
        <strain evidence="4">JCM 18324</strain>
    </source>
</reference>
<feature type="transmembrane region" description="Helical" evidence="2">
    <location>
        <begin position="52"/>
        <end position="72"/>
    </location>
</feature>
<feature type="transmembrane region" description="Helical" evidence="2">
    <location>
        <begin position="27"/>
        <end position="46"/>
    </location>
</feature>
<accession>A0ABP9ALA2</accession>
<dbReference type="EMBL" id="BAABJV010000009">
    <property type="protein sequence ID" value="GAA4782759.1"/>
    <property type="molecule type" value="Genomic_DNA"/>
</dbReference>
<evidence type="ECO:0000313" key="4">
    <source>
        <dbReference type="Proteomes" id="UP001501147"/>
    </source>
</evidence>
<evidence type="ECO:0000256" key="2">
    <source>
        <dbReference type="SAM" id="Phobius"/>
    </source>
</evidence>
<sequence length="358" mass="36674">MTGRPAGAEAAPAAPAARTPGPRRAAAVARTAAAHAVGAGAALLVLATVVEFSAAAAAALWGVCLVTAVSLVRRPAGGTRRGTVPLPPAPARGPQGAAEAAVTRYGERIARTPLPVDATTAEDWQLALDAYERAKRVHPGLVPEAVAEGQAALERLSSAAADDRLEEEHPALWSEGSGPAVLRMPPPPGWTGRCLLVFEGEAPDGFLVRARHGRGDRRRRAVRLAHRGHGPARVRVPAPAPFAGALTVEIVTAGAWRAALVPAREARPLSGTVRGDATEVLLNRARHGAATFVHLGDGPFTVRELIAEAPRAGRAIAEGRGRCSLLLGLHGVAALLVEAEGPWTVAPAVPASAAPVGP</sequence>
<keyword evidence="2" id="KW-1133">Transmembrane helix</keyword>
<proteinExistence type="predicted"/>
<keyword evidence="4" id="KW-1185">Reference proteome</keyword>
<dbReference type="Proteomes" id="UP001501147">
    <property type="component" value="Unassembled WGS sequence"/>
</dbReference>
<keyword evidence="2" id="KW-0472">Membrane</keyword>
<keyword evidence="2" id="KW-0812">Transmembrane</keyword>
<gene>
    <name evidence="3" type="ORF">GCM10023329_36150</name>
</gene>
<name>A0ABP9ALA2_9ACTN</name>
<evidence type="ECO:0000256" key="1">
    <source>
        <dbReference type="SAM" id="MobiDB-lite"/>
    </source>
</evidence>
<comment type="caution">
    <text evidence="3">The sequence shown here is derived from an EMBL/GenBank/DDBJ whole genome shotgun (WGS) entry which is preliminary data.</text>
</comment>